<proteinExistence type="predicted"/>
<dbReference type="RefSeq" id="XP_012654400.1">
    <property type="nucleotide sequence ID" value="XM_012798946.1"/>
</dbReference>
<dbReference type="KEGG" id="tet:TTHERM_001413120"/>
<dbReference type="AlphaFoldDB" id="W7X6Q8"/>
<dbReference type="InParanoid" id="W7X6Q8"/>
<evidence type="ECO:0000313" key="2">
    <source>
        <dbReference type="Proteomes" id="UP000009168"/>
    </source>
</evidence>
<accession>W7X6Q8</accession>
<reference evidence="2" key="1">
    <citation type="journal article" date="2006" name="PLoS Biol.">
        <title>Macronuclear genome sequence of the ciliate Tetrahymena thermophila, a model eukaryote.</title>
        <authorList>
            <person name="Eisen J.A."/>
            <person name="Coyne R.S."/>
            <person name="Wu M."/>
            <person name="Wu D."/>
            <person name="Thiagarajan M."/>
            <person name="Wortman J.R."/>
            <person name="Badger J.H."/>
            <person name="Ren Q."/>
            <person name="Amedeo P."/>
            <person name="Jones K.M."/>
            <person name="Tallon L.J."/>
            <person name="Delcher A.L."/>
            <person name="Salzberg S.L."/>
            <person name="Silva J.C."/>
            <person name="Haas B.J."/>
            <person name="Majoros W.H."/>
            <person name="Farzad M."/>
            <person name="Carlton J.M."/>
            <person name="Smith R.K. Jr."/>
            <person name="Garg J."/>
            <person name="Pearlman R.E."/>
            <person name="Karrer K.M."/>
            <person name="Sun L."/>
            <person name="Manning G."/>
            <person name="Elde N.C."/>
            <person name="Turkewitz A.P."/>
            <person name="Asai D.J."/>
            <person name="Wilkes D.E."/>
            <person name="Wang Y."/>
            <person name="Cai H."/>
            <person name="Collins K."/>
            <person name="Stewart B.A."/>
            <person name="Lee S.R."/>
            <person name="Wilamowska K."/>
            <person name="Weinberg Z."/>
            <person name="Ruzzo W.L."/>
            <person name="Wloga D."/>
            <person name="Gaertig J."/>
            <person name="Frankel J."/>
            <person name="Tsao C.-C."/>
            <person name="Gorovsky M.A."/>
            <person name="Keeling P.J."/>
            <person name="Waller R.F."/>
            <person name="Patron N.J."/>
            <person name="Cherry J.M."/>
            <person name="Stover N.A."/>
            <person name="Krieger C.J."/>
            <person name="del Toro C."/>
            <person name="Ryder H.F."/>
            <person name="Williamson S.C."/>
            <person name="Barbeau R.A."/>
            <person name="Hamilton E.P."/>
            <person name="Orias E."/>
        </authorList>
    </citation>
    <scope>NUCLEOTIDE SEQUENCE [LARGE SCALE GENOMIC DNA]</scope>
    <source>
        <strain evidence="2">SB210</strain>
    </source>
</reference>
<organism evidence="1 2">
    <name type="scientific">Tetrahymena thermophila (strain SB210)</name>
    <dbReference type="NCBI Taxonomy" id="312017"/>
    <lineage>
        <taxon>Eukaryota</taxon>
        <taxon>Sar</taxon>
        <taxon>Alveolata</taxon>
        <taxon>Ciliophora</taxon>
        <taxon>Intramacronucleata</taxon>
        <taxon>Oligohymenophorea</taxon>
        <taxon>Hymenostomatida</taxon>
        <taxon>Tetrahymenina</taxon>
        <taxon>Tetrahymenidae</taxon>
        <taxon>Tetrahymena</taxon>
    </lineage>
</organism>
<gene>
    <name evidence="1" type="ORF">TTHERM_001413120</name>
</gene>
<sequence length="140" mass="16805">MNLIQKREQLQNIQEDFSLKQLKIYQNSIRFKQTIMIIKQGRISKQINYLFIQIQSWQEFLRIHNFDNLFLKYSQLLARSCKLSENSTLIGTKIRIFILKLKIINQSVKITFINQLRETQKKKMQINTFPQNKQIVTGNI</sequence>
<name>W7X6Q8_TETTS</name>
<keyword evidence="2" id="KW-1185">Reference proteome</keyword>
<protein>
    <submittedName>
        <fullName evidence="1">Uncharacterized protein</fullName>
    </submittedName>
</protein>
<evidence type="ECO:0000313" key="1">
    <source>
        <dbReference type="EMBL" id="EWS73062.1"/>
    </source>
</evidence>
<dbReference type="Proteomes" id="UP000009168">
    <property type="component" value="Unassembled WGS sequence"/>
</dbReference>
<dbReference type="EMBL" id="GG662604">
    <property type="protein sequence ID" value="EWS73062.1"/>
    <property type="molecule type" value="Genomic_DNA"/>
</dbReference>
<dbReference type="GeneID" id="24442316"/>